<dbReference type="Pfam" id="PF05521">
    <property type="entry name" value="Phage_HCP"/>
    <property type="match status" value="1"/>
</dbReference>
<keyword evidence="2" id="KW-1185">Reference proteome</keyword>
<dbReference type="RefSeq" id="WP_069445078.1">
    <property type="nucleotide sequence ID" value="NZ_LPWE01000012.1"/>
</dbReference>
<dbReference type="EMBL" id="LPWE01000012">
    <property type="protein sequence ID" value="ODR94722.1"/>
    <property type="molecule type" value="Genomic_DNA"/>
</dbReference>
<proteinExistence type="predicted"/>
<sequence length="107" mass="11951">MTSPSDLRHRLTLQEVQRVSDGAGGATTSWADVAEVWAQATPVGGSEGIEAGRLAGKRAYEIVLRYRDGVRPAMRFVFGTRVFEILTAVDVGERRRWLRCLCEERDL</sequence>
<accession>A0A1E3VMJ7</accession>
<dbReference type="InterPro" id="IPR038666">
    <property type="entry name" value="SSP1_head-tail_sf"/>
</dbReference>
<organism evidence="1 2">
    <name type="scientific">Methyloceanibacter stevinii</name>
    <dbReference type="NCBI Taxonomy" id="1774970"/>
    <lineage>
        <taxon>Bacteria</taxon>
        <taxon>Pseudomonadati</taxon>
        <taxon>Pseudomonadota</taxon>
        <taxon>Alphaproteobacteria</taxon>
        <taxon>Hyphomicrobiales</taxon>
        <taxon>Hyphomicrobiaceae</taxon>
        <taxon>Methyloceanibacter</taxon>
    </lineage>
</organism>
<protein>
    <recommendedName>
        <fullName evidence="3">Head-tail adaptor protein</fullName>
    </recommendedName>
</protein>
<dbReference type="STRING" id="1774970.AUC70_08955"/>
<dbReference type="Proteomes" id="UP000094172">
    <property type="component" value="Unassembled WGS sequence"/>
</dbReference>
<evidence type="ECO:0000313" key="2">
    <source>
        <dbReference type="Proteomes" id="UP000094172"/>
    </source>
</evidence>
<evidence type="ECO:0008006" key="3">
    <source>
        <dbReference type="Google" id="ProtNLM"/>
    </source>
</evidence>
<comment type="caution">
    <text evidence="1">The sequence shown here is derived from an EMBL/GenBank/DDBJ whole genome shotgun (WGS) entry which is preliminary data.</text>
</comment>
<dbReference type="Gene3D" id="2.40.10.270">
    <property type="entry name" value="Bacteriophage SPP1 head-tail adaptor protein"/>
    <property type="match status" value="1"/>
</dbReference>
<gene>
    <name evidence="1" type="ORF">AUC70_08955</name>
</gene>
<evidence type="ECO:0000313" key="1">
    <source>
        <dbReference type="EMBL" id="ODR94722.1"/>
    </source>
</evidence>
<dbReference type="InterPro" id="IPR008767">
    <property type="entry name" value="Phage_SPP1_head-tail_adaptor"/>
</dbReference>
<dbReference type="AlphaFoldDB" id="A0A1E3VMJ7"/>
<reference evidence="1 2" key="1">
    <citation type="journal article" date="2016" name="Environ. Microbiol.">
        <title>New Methyloceanibacter diversity from North Sea sediments includes methanotroph containing solely the soluble methane monooxygenase.</title>
        <authorList>
            <person name="Vekeman B."/>
            <person name="Kerckhof F.M."/>
            <person name="Cremers G."/>
            <person name="de Vos P."/>
            <person name="Vandamme P."/>
            <person name="Boon N."/>
            <person name="Op den Camp H.J."/>
            <person name="Heylen K."/>
        </authorList>
    </citation>
    <scope>NUCLEOTIDE SEQUENCE [LARGE SCALE GENOMIC DNA]</scope>
    <source>
        <strain evidence="1 2">R-67176</strain>
    </source>
</reference>
<dbReference type="NCBIfam" id="TIGR01563">
    <property type="entry name" value="gp16_SPP1"/>
    <property type="match status" value="1"/>
</dbReference>
<name>A0A1E3VMJ7_9HYPH</name>